<dbReference type="GO" id="GO:0006450">
    <property type="term" value="P:regulation of translational fidelity"/>
    <property type="evidence" value="ECO:0007669"/>
    <property type="project" value="InterPro"/>
</dbReference>
<accession>A0A7D5R1P0</accession>
<reference evidence="1 2" key="1">
    <citation type="submission" date="2018-02" db="EMBL/GenBank/DDBJ databases">
        <title>Complete genome of Nitrosopumilus ureaphilus PS0.</title>
        <authorList>
            <person name="Qin W."/>
            <person name="Zheng Y."/>
            <person name="Stahl D.A."/>
        </authorList>
    </citation>
    <scope>NUCLEOTIDE SEQUENCE [LARGE SCALE GENOMIC DNA]</scope>
    <source>
        <strain evidence="1 2">PS0</strain>
    </source>
</reference>
<evidence type="ECO:0008006" key="3">
    <source>
        <dbReference type="Google" id="ProtNLM"/>
    </source>
</evidence>
<keyword evidence="2" id="KW-1185">Reference proteome</keyword>
<dbReference type="KEGG" id="nue:C5F50_06450"/>
<name>A0A7D5R1P0_9ARCH</name>
<dbReference type="InterPro" id="IPR036113">
    <property type="entry name" value="Asp/Glu-ADT_sf_sub_c"/>
</dbReference>
<dbReference type="EMBL" id="CP026995">
    <property type="protein sequence ID" value="QLH06756.1"/>
    <property type="molecule type" value="Genomic_DNA"/>
</dbReference>
<dbReference type="AlphaFoldDB" id="A0A7D5R1P0"/>
<dbReference type="SUPFAM" id="SSF141000">
    <property type="entry name" value="Glu-tRNAGln amidotransferase C subunit"/>
    <property type="match status" value="1"/>
</dbReference>
<sequence>MVTEEEIEHVSKLMKIDIDDHKEYVEKVHTMIDYFDILDSAGVESEEISMQEISILNLRDDEYIPFTEKLIEKLKHYKGTYVRAPKMSS</sequence>
<gene>
    <name evidence="1" type="ORF">C5F50_06450</name>
</gene>
<protein>
    <recommendedName>
        <fullName evidence="3">Asp-tRNA(Asn)/Glu-tRNA(Gln) amidotransferase GatCAB subunit C</fullName>
    </recommendedName>
</protein>
<dbReference type="GeneID" id="56067716"/>
<evidence type="ECO:0000313" key="1">
    <source>
        <dbReference type="EMBL" id="QLH06756.1"/>
    </source>
</evidence>
<organism evidence="1 2">
    <name type="scientific">Nitrosopumilus ureiphilus</name>
    <dbReference type="NCBI Taxonomy" id="1470067"/>
    <lineage>
        <taxon>Archaea</taxon>
        <taxon>Nitrososphaerota</taxon>
        <taxon>Nitrososphaeria</taxon>
        <taxon>Nitrosopumilales</taxon>
        <taxon>Nitrosopumilaceae</taxon>
        <taxon>Nitrosopumilus</taxon>
    </lineage>
</organism>
<dbReference type="Proteomes" id="UP000509478">
    <property type="component" value="Chromosome"/>
</dbReference>
<evidence type="ECO:0000313" key="2">
    <source>
        <dbReference type="Proteomes" id="UP000509478"/>
    </source>
</evidence>
<dbReference type="RefSeq" id="WP_179370611.1">
    <property type="nucleotide sequence ID" value="NZ_CP026995.1"/>
</dbReference>
<dbReference type="OrthoDB" id="15210at2157"/>
<proteinExistence type="predicted"/>